<keyword evidence="7" id="KW-0963">Cytoplasm</keyword>
<dbReference type="RefSeq" id="WP_115829728.1">
    <property type="nucleotide sequence ID" value="NZ_QNUL01000003.1"/>
</dbReference>
<dbReference type="GO" id="GO:0005524">
    <property type="term" value="F:ATP binding"/>
    <property type="evidence" value="ECO:0007669"/>
    <property type="project" value="UniProtKB-UniRule"/>
</dbReference>
<dbReference type="PANTHER" id="PTHR21087:SF16">
    <property type="entry name" value="SHIKIMATE KINASE 1, CHLOROPLASTIC"/>
    <property type="match status" value="1"/>
</dbReference>
<keyword evidence="6 7" id="KW-0057">Aromatic amino acid biosynthesis</keyword>
<feature type="binding site" evidence="7">
    <location>
        <position position="33"/>
    </location>
    <ligand>
        <name>substrate</name>
    </ligand>
</feature>
<comment type="pathway">
    <text evidence="7">Metabolic intermediate biosynthesis; chorismate biosynthesis; chorismate from D-erythrose 4-phosphate and phosphoenolpyruvate: step 5/7.</text>
</comment>
<evidence type="ECO:0000256" key="3">
    <source>
        <dbReference type="ARBA" id="ARBA00022741"/>
    </source>
</evidence>
<evidence type="ECO:0000313" key="9">
    <source>
        <dbReference type="Proteomes" id="UP000256373"/>
    </source>
</evidence>
<protein>
    <recommendedName>
        <fullName evidence="7">Shikimate kinase</fullName>
        <shortName evidence="7">SK</shortName>
        <ecNumber evidence="7">2.7.1.71</ecNumber>
    </recommendedName>
</protein>
<keyword evidence="2 7" id="KW-0808">Transferase</keyword>
<keyword evidence="1 7" id="KW-0028">Amino-acid biosynthesis</keyword>
<dbReference type="OrthoDB" id="9800332at2"/>
<dbReference type="UniPathway" id="UPA00053">
    <property type="reaction ID" value="UER00088"/>
</dbReference>
<keyword evidence="4 7" id="KW-0418">Kinase</keyword>
<dbReference type="AlphaFoldDB" id="A0A3D8YET7"/>
<evidence type="ECO:0000256" key="5">
    <source>
        <dbReference type="ARBA" id="ARBA00022840"/>
    </source>
</evidence>
<dbReference type="InterPro" id="IPR000623">
    <property type="entry name" value="Shikimate_kinase/TSH1"/>
</dbReference>
<feature type="binding site" evidence="7">
    <location>
        <position position="79"/>
    </location>
    <ligand>
        <name>substrate</name>
    </ligand>
</feature>
<comment type="caution">
    <text evidence="7">Lacks conserved residue(s) required for the propagation of feature annotation.</text>
</comment>
<dbReference type="EC" id="2.7.1.71" evidence="7"/>
<dbReference type="InterPro" id="IPR027417">
    <property type="entry name" value="P-loop_NTPase"/>
</dbReference>
<name>A0A3D8YET7_9BACT</name>
<comment type="similarity">
    <text evidence="7">Belongs to the shikimate kinase family.</text>
</comment>
<evidence type="ECO:0000256" key="6">
    <source>
        <dbReference type="ARBA" id="ARBA00023141"/>
    </source>
</evidence>
<evidence type="ECO:0000256" key="1">
    <source>
        <dbReference type="ARBA" id="ARBA00022605"/>
    </source>
</evidence>
<comment type="function">
    <text evidence="7">Catalyzes the specific phosphorylation of the 3-hydroxyl group of shikimic acid using ATP as a cosubstrate.</text>
</comment>
<comment type="cofactor">
    <cofactor evidence="7">
        <name>Mg(2+)</name>
        <dbReference type="ChEBI" id="CHEBI:18420"/>
    </cofactor>
    <text evidence="7">Binds 1 Mg(2+) ion per subunit.</text>
</comment>
<keyword evidence="7" id="KW-0460">Magnesium</keyword>
<keyword evidence="7" id="KW-0479">Metal-binding</keyword>
<dbReference type="GO" id="GO:0009423">
    <property type="term" value="P:chorismate biosynthetic process"/>
    <property type="evidence" value="ECO:0007669"/>
    <property type="project" value="UniProtKB-UniRule"/>
</dbReference>
<dbReference type="PANTHER" id="PTHR21087">
    <property type="entry name" value="SHIKIMATE KINASE"/>
    <property type="match status" value="1"/>
</dbReference>
<feature type="binding site" evidence="7">
    <location>
        <position position="15"/>
    </location>
    <ligand>
        <name>Mg(2+)</name>
        <dbReference type="ChEBI" id="CHEBI:18420"/>
    </ligand>
</feature>
<sequence length="167" mass="18457">MKNIILVGMMSSGKTTLGKKLARVLNYKFIDLDKMIEADQSMDIPALFSEKGEAHFREVESRLLKSIQKNAGLVVASGGGAPCFFDNMQFIKESGVSIFLDVSAKDLAERIKNHGKDDRPILSGAVSLEAELSRKIEERRQFYEQADIVIHGVTDADTLLKSVTPLL</sequence>
<dbReference type="CDD" id="cd00464">
    <property type="entry name" value="SK"/>
    <property type="match status" value="1"/>
</dbReference>
<dbReference type="EMBL" id="QNUL01000003">
    <property type="protein sequence ID" value="REA63139.1"/>
    <property type="molecule type" value="Genomic_DNA"/>
</dbReference>
<keyword evidence="5 7" id="KW-0067">ATP-binding</keyword>
<dbReference type="PRINTS" id="PR01100">
    <property type="entry name" value="SHIKIMTKNASE"/>
</dbReference>
<feature type="binding site" evidence="7">
    <location>
        <position position="119"/>
    </location>
    <ligand>
        <name>ATP</name>
        <dbReference type="ChEBI" id="CHEBI:30616"/>
    </ligand>
</feature>
<dbReference type="GO" id="GO:0008652">
    <property type="term" value="P:amino acid biosynthetic process"/>
    <property type="evidence" value="ECO:0007669"/>
    <property type="project" value="UniProtKB-KW"/>
</dbReference>
<dbReference type="HAMAP" id="MF_00109">
    <property type="entry name" value="Shikimate_kinase"/>
    <property type="match status" value="1"/>
</dbReference>
<dbReference type="Pfam" id="PF01202">
    <property type="entry name" value="SKI"/>
    <property type="match status" value="1"/>
</dbReference>
<comment type="subcellular location">
    <subcellularLocation>
        <location evidence="7">Cytoplasm</location>
    </subcellularLocation>
</comment>
<dbReference type="GO" id="GO:0005829">
    <property type="term" value="C:cytosol"/>
    <property type="evidence" value="ECO:0007669"/>
    <property type="project" value="TreeGrafter"/>
</dbReference>
<keyword evidence="9" id="KW-1185">Reference proteome</keyword>
<reference evidence="8 9" key="1">
    <citation type="submission" date="2018-07" db="EMBL/GenBank/DDBJ databases">
        <title>Dyadobacter roseus sp. nov., isolated from rose rhizosphere soil.</title>
        <authorList>
            <person name="Chen L."/>
        </authorList>
    </citation>
    <scope>NUCLEOTIDE SEQUENCE [LARGE SCALE GENOMIC DNA]</scope>
    <source>
        <strain evidence="8 9">RS19</strain>
    </source>
</reference>
<comment type="catalytic activity">
    <reaction evidence="7">
        <text>shikimate + ATP = 3-phosphoshikimate + ADP + H(+)</text>
        <dbReference type="Rhea" id="RHEA:13121"/>
        <dbReference type="ChEBI" id="CHEBI:15378"/>
        <dbReference type="ChEBI" id="CHEBI:30616"/>
        <dbReference type="ChEBI" id="CHEBI:36208"/>
        <dbReference type="ChEBI" id="CHEBI:145989"/>
        <dbReference type="ChEBI" id="CHEBI:456216"/>
        <dbReference type="EC" id="2.7.1.71"/>
    </reaction>
</comment>
<keyword evidence="3 7" id="KW-0547">Nucleotide-binding</keyword>
<dbReference type="Gene3D" id="3.40.50.300">
    <property type="entry name" value="P-loop containing nucleotide triphosphate hydrolases"/>
    <property type="match status" value="1"/>
</dbReference>
<organism evidence="8 9">
    <name type="scientific">Dyadobacter luteus</name>
    <dbReference type="NCBI Taxonomy" id="2259619"/>
    <lineage>
        <taxon>Bacteria</taxon>
        <taxon>Pseudomonadati</taxon>
        <taxon>Bacteroidota</taxon>
        <taxon>Cytophagia</taxon>
        <taxon>Cytophagales</taxon>
        <taxon>Spirosomataceae</taxon>
        <taxon>Dyadobacter</taxon>
    </lineage>
</organism>
<feature type="binding site" evidence="7">
    <location>
        <position position="57"/>
    </location>
    <ligand>
        <name>substrate</name>
    </ligand>
</feature>
<feature type="binding site" evidence="7">
    <location>
        <begin position="11"/>
        <end position="16"/>
    </location>
    <ligand>
        <name>ATP</name>
        <dbReference type="ChEBI" id="CHEBI:30616"/>
    </ligand>
</feature>
<dbReference type="GO" id="GO:0000287">
    <property type="term" value="F:magnesium ion binding"/>
    <property type="evidence" value="ECO:0007669"/>
    <property type="project" value="UniProtKB-UniRule"/>
</dbReference>
<evidence type="ECO:0000256" key="7">
    <source>
        <dbReference type="HAMAP-Rule" id="MF_00109"/>
    </source>
</evidence>
<evidence type="ECO:0000256" key="4">
    <source>
        <dbReference type="ARBA" id="ARBA00022777"/>
    </source>
</evidence>
<proteinExistence type="inferred from homology"/>
<feature type="binding site" evidence="7">
    <location>
        <position position="139"/>
    </location>
    <ligand>
        <name>substrate</name>
    </ligand>
</feature>
<dbReference type="Proteomes" id="UP000256373">
    <property type="component" value="Unassembled WGS sequence"/>
</dbReference>
<accession>A0A3D8YET7</accession>
<dbReference type="GO" id="GO:0004765">
    <property type="term" value="F:shikimate kinase activity"/>
    <property type="evidence" value="ECO:0007669"/>
    <property type="project" value="UniProtKB-UniRule"/>
</dbReference>
<comment type="subunit">
    <text evidence="7">Monomer.</text>
</comment>
<dbReference type="GO" id="GO:0009073">
    <property type="term" value="P:aromatic amino acid family biosynthetic process"/>
    <property type="evidence" value="ECO:0007669"/>
    <property type="project" value="UniProtKB-KW"/>
</dbReference>
<evidence type="ECO:0000313" key="8">
    <source>
        <dbReference type="EMBL" id="REA63139.1"/>
    </source>
</evidence>
<evidence type="ECO:0000256" key="2">
    <source>
        <dbReference type="ARBA" id="ARBA00022679"/>
    </source>
</evidence>
<comment type="caution">
    <text evidence="8">The sequence shown here is derived from an EMBL/GenBank/DDBJ whole genome shotgun (WGS) entry which is preliminary data.</text>
</comment>
<gene>
    <name evidence="7" type="primary">aroK</name>
    <name evidence="8" type="ORF">DSL64_05850</name>
</gene>
<dbReference type="SUPFAM" id="SSF52540">
    <property type="entry name" value="P-loop containing nucleoside triphosphate hydrolases"/>
    <property type="match status" value="1"/>
</dbReference>
<dbReference type="InterPro" id="IPR031322">
    <property type="entry name" value="Shikimate/glucono_kinase"/>
</dbReference>